<dbReference type="Proteomes" id="UP000050794">
    <property type="component" value="Unassembled WGS sequence"/>
</dbReference>
<dbReference type="AlphaFoldDB" id="A0A183TVV9"/>
<organism evidence="4 5">
    <name type="scientific">Toxocara canis</name>
    <name type="common">Canine roundworm</name>
    <dbReference type="NCBI Taxonomy" id="6265"/>
    <lineage>
        <taxon>Eukaryota</taxon>
        <taxon>Metazoa</taxon>
        <taxon>Ecdysozoa</taxon>
        <taxon>Nematoda</taxon>
        <taxon>Chromadorea</taxon>
        <taxon>Rhabditida</taxon>
        <taxon>Spirurina</taxon>
        <taxon>Ascaridomorpha</taxon>
        <taxon>Ascaridoidea</taxon>
        <taxon>Toxocaridae</taxon>
        <taxon>Toxocara</taxon>
    </lineage>
</organism>
<dbReference type="WBParaSite" id="TCNE_0000037801-mRNA-1">
    <property type="protein sequence ID" value="TCNE_0000037801-mRNA-1"/>
    <property type="gene ID" value="TCNE_0000037801"/>
</dbReference>
<keyword evidence="4" id="KW-1185">Reference proteome</keyword>
<keyword evidence="2" id="KW-0472">Membrane</keyword>
<dbReference type="PROSITE" id="PS51257">
    <property type="entry name" value="PROKAR_LIPOPROTEIN"/>
    <property type="match status" value="1"/>
</dbReference>
<keyword evidence="2" id="KW-0812">Transmembrane</keyword>
<reference evidence="3 4" key="2">
    <citation type="submission" date="2018-11" db="EMBL/GenBank/DDBJ databases">
        <authorList>
            <consortium name="Pathogen Informatics"/>
        </authorList>
    </citation>
    <scope>NUCLEOTIDE SEQUENCE [LARGE SCALE GENOMIC DNA]</scope>
</reference>
<feature type="transmembrane region" description="Helical" evidence="2">
    <location>
        <begin position="16"/>
        <end position="37"/>
    </location>
</feature>
<gene>
    <name evidence="3" type="ORF">TCNE_LOCUS379</name>
</gene>
<evidence type="ECO:0000313" key="3">
    <source>
        <dbReference type="EMBL" id="VDM24128.1"/>
    </source>
</evidence>
<feature type="region of interest" description="Disordered" evidence="1">
    <location>
        <begin position="104"/>
        <end position="124"/>
    </location>
</feature>
<name>A0A183TVV9_TOXCA</name>
<dbReference type="EMBL" id="UYWY01000168">
    <property type="protein sequence ID" value="VDM24128.1"/>
    <property type="molecule type" value="Genomic_DNA"/>
</dbReference>
<protein>
    <submittedName>
        <fullName evidence="5">Transmembrane protein</fullName>
    </submittedName>
</protein>
<evidence type="ECO:0000313" key="4">
    <source>
        <dbReference type="Proteomes" id="UP000050794"/>
    </source>
</evidence>
<keyword evidence="2" id="KW-1133">Transmembrane helix</keyword>
<evidence type="ECO:0000256" key="2">
    <source>
        <dbReference type="SAM" id="Phobius"/>
    </source>
</evidence>
<proteinExistence type="predicted"/>
<accession>A0A183TVV9</accession>
<evidence type="ECO:0000256" key="1">
    <source>
        <dbReference type="SAM" id="MobiDB-lite"/>
    </source>
</evidence>
<sequence length="124" mass="14133">MALAKVLEDIALHWRWITVAAIAVALAVACAAVVFLCPQYVLCFTRYCFVRCRHKERGSSERHLMRQRSRQEDVVLSRYGFPSQRSRECREPRLSLRLLAGAPGWQKEASGLSCASEKRKATNH</sequence>
<evidence type="ECO:0000313" key="5">
    <source>
        <dbReference type="WBParaSite" id="TCNE_0000037801-mRNA-1"/>
    </source>
</evidence>
<reference evidence="5" key="1">
    <citation type="submission" date="2016-06" db="UniProtKB">
        <authorList>
            <consortium name="WormBaseParasite"/>
        </authorList>
    </citation>
    <scope>IDENTIFICATION</scope>
</reference>